<proteinExistence type="predicted"/>
<dbReference type="RefSeq" id="WP_203740864.1">
    <property type="nucleotide sequence ID" value="NZ_BAAAUC010000016.1"/>
</dbReference>
<evidence type="ECO:0000313" key="2">
    <source>
        <dbReference type="EMBL" id="GID65073.1"/>
    </source>
</evidence>
<dbReference type="GO" id="GO:0140359">
    <property type="term" value="F:ABC-type transporter activity"/>
    <property type="evidence" value="ECO:0007669"/>
    <property type="project" value="InterPro"/>
</dbReference>
<feature type="transmembrane region" description="Helical" evidence="1">
    <location>
        <begin position="116"/>
        <end position="143"/>
    </location>
</feature>
<reference evidence="2" key="1">
    <citation type="submission" date="2021-01" db="EMBL/GenBank/DDBJ databases">
        <title>Whole genome shotgun sequence of Actinoplanes cyaneus NBRC 14990.</title>
        <authorList>
            <person name="Komaki H."/>
            <person name="Tamura T."/>
        </authorList>
    </citation>
    <scope>NUCLEOTIDE SEQUENCE</scope>
    <source>
        <strain evidence="2">NBRC 14990</strain>
    </source>
</reference>
<organism evidence="2 3">
    <name type="scientific">Actinoplanes cyaneus</name>
    <dbReference type="NCBI Taxonomy" id="52696"/>
    <lineage>
        <taxon>Bacteria</taxon>
        <taxon>Bacillati</taxon>
        <taxon>Actinomycetota</taxon>
        <taxon>Actinomycetes</taxon>
        <taxon>Micromonosporales</taxon>
        <taxon>Micromonosporaceae</taxon>
        <taxon>Actinoplanes</taxon>
    </lineage>
</organism>
<keyword evidence="1" id="KW-0812">Transmembrane</keyword>
<dbReference type="AlphaFoldDB" id="A0A919IGG2"/>
<feature type="transmembrane region" description="Helical" evidence="1">
    <location>
        <begin position="313"/>
        <end position="331"/>
    </location>
</feature>
<comment type="caution">
    <text evidence="2">The sequence shown here is derived from an EMBL/GenBank/DDBJ whole genome shotgun (WGS) entry which is preliminary data.</text>
</comment>
<dbReference type="EMBL" id="BOMH01000020">
    <property type="protein sequence ID" value="GID65073.1"/>
    <property type="molecule type" value="Genomic_DNA"/>
</dbReference>
<accession>A0A919IGG2</accession>
<protein>
    <submittedName>
        <fullName evidence="2">Transporter</fullName>
    </submittedName>
</protein>
<feature type="transmembrane region" description="Helical" evidence="1">
    <location>
        <begin position="188"/>
        <end position="209"/>
    </location>
</feature>
<dbReference type="Pfam" id="PF12679">
    <property type="entry name" value="ABC2_membrane_2"/>
    <property type="match status" value="1"/>
</dbReference>
<name>A0A919IGG2_9ACTN</name>
<dbReference type="GO" id="GO:0005886">
    <property type="term" value="C:plasma membrane"/>
    <property type="evidence" value="ECO:0007669"/>
    <property type="project" value="UniProtKB-SubCell"/>
</dbReference>
<dbReference type="Proteomes" id="UP000619479">
    <property type="component" value="Unassembled WGS sequence"/>
</dbReference>
<sequence length="336" mass="35739">MIWLTWRQFRVQVITGAALLVLVLAAVLISWGEVSGLASSSGYAGCAGTACAAAAETFLDALQETASRLVYVGTIAALFLVPALVGVFWGAPTVARELESGTYRMIFSQSVSRGRWLLAKLGLGAAAVVAGVGLLSLLLTRWAHLIDQAAGNRITPLIFPGRGLVPVGYAAAGFVIGVTLGLVLRRTVVAMAVTLMVVAGLQVAAPLVVRPWLAQPISTAAALNVDDLDGIGMNVETGEMHLRVQSSINGAWVLQNTVLGADGKSFVGPADLTKCGPRAGFETCQEWLKSQNLQVRMTYVPGAKFWTVQWREFGLLVALTTLLSLLALWWIRRKLV</sequence>
<keyword evidence="1" id="KW-0472">Membrane</keyword>
<feature type="transmembrane region" description="Helical" evidence="1">
    <location>
        <begin position="163"/>
        <end position="183"/>
    </location>
</feature>
<evidence type="ECO:0000313" key="3">
    <source>
        <dbReference type="Proteomes" id="UP000619479"/>
    </source>
</evidence>
<feature type="transmembrane region" description="Helical" evidence="1">
    <location>
        <begin position="12"/>
        <end position="31"/>
    </location>
</feature>
<gene>
    <name evidence="2" type="ORF">Acy02nite_29540</name>
</gene>
<evidence type="ECO:0000256" key="1">
    <source>
        <dbReference type="SAM" id="Phobius"/>
    </source>
</evidence>
<keyword evidence="1" id="KW-1133">Transmembrane helix</keyword>
<keyword evidence="3" id="KW-1185">Reference proteome</keyword>
<feature type="transmembrane region" description="Helical" evidence="1">
    <location>
        <begin position="69"/>
        <end position="95"/>
    </location>
</feature>